<evidence type="ECO:0000259" key="1">
    <source>
        <dbReference type="PROSITE" id="PS51340"/>
    </source>
</evidence>
<dbReference type="OrthoDB" id="9786134at2"/>
<dbReference type="InterPro" id="IPR011037">
    <property type="entry name" value="Pyrv_Knase-like_insert_dom_sf"/>
</dbReference>
<dbReference type="Gene3D" id="2.40.33.20">
    <property type="entry name" value="PK beta-barrel domain-like"/>
    <property type="match status" value="1"/>
</dbReference>
<dbReference type="KEGG" id="cceu:CBR64_05685"/>
<proteinExistence type="predicted"/>
<protein>
    <submittedName>
        <fullName evidence="2">MOSC domain-containing protein</fullName>
    </submittedName>
</protein>
<dbReference type="GO" id="GO:0030151">
    <property type="term" value="F:molybdenum ion binding"/>
    <property type="evidence" value="ECO:0007669"/>
    <property type="project" value="InterPro"/>
</dbReference>
<gene>
    <name evidence="2" type="ORF">CBR64_05685</name>
</gene>
<reference evidence="2 3" key="1">
    <citation type="submission" date="2017-05" db="EMBL/GenBank/DDBJ databases">
        <authorList>
            <person name="Song R."/>
            <person name="Chenine A.L."/>
            <person name="Ruprecht R.M."/>
        </authorList>
    </citation>
    <scope>NUCLEOTIDE SEQUENCE [LARGE SCALE GENOMIC DNA]</scope>
    <source>
        <strain evidence="2 3">PSBB019</strain>
    </source>
</reference>
<dbReference type="SUPFAM" id="SSF50800">
    <property type="entry name" value="PK beta-barrel domain-like"/>
    <property type="match status" value="1"/>
</dbReference>
<dbReference type="Proteomes" id="UP000196228">
    <property type="component" value="Chromosome"/>
</dbReference>
<dbReference type="InterPro" id="IPR005302">
    <property type="entry name" value="MoCF_Sase_C"/>
</dbReference>
<dbReference type="Pfam" id="PF03473">
    <property type="entry name" value="MOSC"/>
    <property type="match status" value="1"/>
</dbReference>
<dbReference type="AlphaFoldDB" id="A0A1Y0HUV7"/>
<dbReference type="RefSeq" id="WP_087470107.1">
    <property type="nucleotide sequence ID" value="NZ_CP021383.1"/>
</dbReference>
<feature type="domain" description="MOSC" evidence="1">
    <location>
        <begin position="58"/>
        <end position="192"/>
    </location>
</feature>
<dbReference type="EMBL" id="CP021383">
    <property type="protein sequence ID" value="ARU51054.1"/>
    <property type="molecule type" value="Genomic_DNA"/>
</dbReference>
<evidence type="ECO:0000313" key="2">
    <source>
        <dbReference type="EMBL" id="ARU51054.1"/>
    </source>
</evidence>
<dbReference type="GO" id="GO:0030170">
    <property type="term" value="F:pyridoxal phosphate binding"/>
    <property type="evidence" value="ECO:0007669"/>
    <property type="project" value="InterPro"/>
</dbReference>
<dbReference type="InterPro" id="IPR052353">
    <property type="entry name" value="Benzoxazolinone_Detox_Enz"/>
</dbReference>
<dbReference type="GO" id="GO:0003824">
    <property type="term" value="F:catalytic activity"/>
    <property type="evidence" value="ECO:0007669"/>
    <property type="project" value="InterPro"/>
</dbReference>
<organism evidence="2 3">
    <name type="scientific">Cellulosimicrobium cellulans</name>
    <name type="common">Arthrobacter luteus</name>
    <dbReference type="NCBI Taxonomy" id="1710"/>
    <lineage>
        <taxon>Bacteria</taxon>
        <taxon>Bacillati</taxon>
        <taxon>Actinomycetota</taxon>
        <taxon>Actinomycetes</taxon>
        <taxon>Micrococcales</taxon>
        <taxon>Promicromonosporaceae</taxon>
        <taxon>Cellulosimicrobium</taxon>
    </lineage>
</organism>
<sequence>MSPAAPSASPTDLPASHGTAPVTALASSAPTGEVLAVCRVHALLPDAGPVGVTAIDKRPVDGPVKVRRLGLYADLQADRANHGGEEQAVYAYGQDDTDWWVGQLEREIPPGLFGENLRVRGIPVSGAVVGERWSVGSALLEVTLPRTPCSTFARRLGEDKWVKRFTAANRTGAYLRVVRNGELRAGDAVTVCYRPEHGVTLADWFGAWNARGADPERAAGVARRLLVAHLEGDIRLSDELRARAEIAAGRRIED</sequence>
<dbReference type="PANTHER" id="PTHR30212:SF2">
    <property type="entry name" value="PROTEIN YIIM"/>
    <property type="match status" value="1"/>
</dbReference>
<dbReference type="PANTHER" id="PTHR30212">
    <property type="entry name" value="PROTEIN YIIM"/>
    <property type="match status" value="1"/>
</dbReference>
<evidence type="ECO:0000313" key="3">
    <source>
        <dbReference type="Proteomes" id="UP000196228"/>
    </source>
</evidence>
<name>A0A1Y0HUV7_CELCE</name>
<dbReference type="PROSITE" id="PS51340">
    <property type="entry name" value="MOSC"/>
    <property type="match status" value="1"/>
</dbReference>
<accession>A0A1Y0HUV7</accession>